<dbReference type="EMBL" id="CP042434">
    <property type="protein sequence ID" value="QEC70621.1"/>
    <property type="molecule type" value="Genomic_DNA"/>
</dbReference>
<evidence type="ECO:0000313" key="3">
    <source>
        <dbReference type="Proteomes" id="UP000321291"/>
    </source>
</evidence>
<organism evidence="2 3">
    <name type="scientific">Arachidicoccus ginsenosidivorans</name>
    <dbReference type="NCBI Taxonomy" id="496057"/>
    <lineage>
        <taxon>Bacteria</taxon>
        <taxon>Pseudomonadati</taxon>
        <taxon>Bacteroidota</taxon>
        <taxon>Chitinophagia</taxon>
        <taxon>Chitinophagales</taxon>
        <taxon>Chitinophagaceae</taxon>
        <taxon>Arachidicoccus</taxon>
    </lineage>
</organism>
<keyword evidence="3" id="KW-1185">Reference proteome</keyword>
<evidence type="ECO:0000256" key="1">
    <source>
        <dbReference type="SAM" id="Phobius"/>
    </source>
</evidence>
<keyword evidence="1" id="KW-0472">Membrane</keyword>
<keyword evidence="1" id="KW-1133">Transmembrane helix</keyword>
<feature type="transmembrane region" description="Helical" evidence="1">
    <location>
        <begin position="28"/>
        <end position="45"/>
    </location>
</feature>
<accession>A0A5B8VHU1</accession>
<dbReference type="KEGG" id="agi:FSB73_01825"/>
<dbReference type="Proteomes" id="UP000321291">
    <property type="component" value="Chromosome"/>
</dbReference>
<reference evidence="2 3" key="1">
    <citation type="journal article" date="2017" name="Int. J. Syst. Evol. Microbiol.">
        <title>Arachidicoccus ginsenosidivorans sp. nov., with ginsenoside-converting activity isolated from ginseng cultivating soil.</title>
        <authorList>
            <person name="Siddiqi M.Z."/>
            <person name="Aslam Z."/>
            <person name="Im W.T."/>
        </authorList>
    </citation>
    <scope>NUCLEOTIDE SEQUENCE [LARGE SCALE GENOMIC DNA]</scope>
    <source>
        <strain evidence="2 3">Gsoil 809</strain>
    </source>
</reference>
<sequence length="84" mass="9510">MNRKKDIKTEKEIAINTSTCNQQFPTNLLLSFTAATLCSALSVKFLKKGELALMTTLMVMPLAIIYLNKRAAQKKFKWTKAPIF</sequence>
<keyword evidence="1" id="KW-0812">Transmembrane</keyword>
<name>A0A5B8VHU1_9BACT</name>
<dbReference type="AlphaFoldDB" id="A0A5B8VHU1"/>
<feature type="transmembrane region" description="Helical" evidence="1">
    <location>
        <begin position="51"/>
        <end position="68"/>
    </location>
</feature>
<proteinExistence type="predicted"/>
<gene>
    <name evidence="2" type="ORF">FSB73_01825</name>
</gene>
<dbReference type="RefSeq" id="WP_146779884.1">
    <property type="nucleotide sequence ID" value="NZ_CP042434.1"/>
</dbReference>
<evidence type="ECO:0000313" key="2">
    <source>
        <dbReference type="EMBL" id="QEC70621.1"/>
    </source>
</evidence>
<protein>
    <submittedName>
        <fullName evidence="2">Uncharacterized protein</fullName>
    </submittedName>
</protein>